<proteinExistence type="inferred from homology"/>
<dbReference type="PANTHER" id="PTHR24305:SF172">
    <property type="entry name" value="P450, PUTATIVE (EUROFUNG)-RELATED"/>
    <property type="match status" value="1"/>
</dbReference>
<dbReference type="PANTHER" id="PTHR24305">
    <property type="entry name" value="CYTOCHROME P450"/>
    <property type="match status" value="1"/>
</dbReference>
<dbReference type="GO" id="GO:0005506">
    <property type="term" value="F:iron ion binding"/>
    <property type="evidence" value="ECO:0007669"/>
    <property type="project" value="InterPro"/>
</dbReference>
<gene>
    <name evidence="6" type="ORF">LTR78_010115</name>
</gene>
<keyword evidence="4 5" id="KW-0349">Heme</keyword>
<evidence type="ECO:0000313" key="6">
    <source>
        <dbReference type="EMBL" id="KAK3670016.1"/>
    </source>
</evidence>
<dbReference type="InterPro" id="IPR017972">
    <property type="entry name" value="Cyt_P450_CS"/>
</dbReference>
<dbReference type="GO" id="GO:0020037">
    <property type="term" value="F:heme binding"/>
    <property type="evidence" value="ECO:0007669"/>
    <property type="project" value="InterPro"/>
</dbReference>
<dbReference type="InterPro" id="IPR036396">
    <property type="entry name" value="Cyt_P450_sf"/>
</dbReference>
<dbReference type="InterPro" id="IPR050121">
    <property type="entry name" value="Cytochrome_P450_monoxygenase"/>
</dbReference>
<dbReference type="PRINTS" id="PR00385">
    <property type="entry name" value="P450"/>
</dbReference>
<keyword evidence="7" id="KW-1185">Reference proteome</keyword>
<dbReference type="Proteomes" id="UP001274830">
    <property type="component" value="Unassembled WGS sequence"/>
</dbReference>
<evidence type="ECO:0000256" key="2">
    <source>
        <dbReference type="ARBA" id="ARBA00022723"/>
    </source>
</evidence>
<dbReference type="InterPro" id="IPR002401">
    <property type="entry name" value="Cyt_P450_E_grp-I"/>
</dbReference>
<evidence type="ECO:0000313" key="7">
    <source>
        <dbReference type="Proteomes" id="UP001274830"/>
    </source>
</evidence>
<protein>
    <recommendedName>
        <fullName evidence="8">Cytochrome P450</fullName>
    </recommendedName>
</protein>
<organism evidence="6 7">
    <name type="scientific">Recurvomyces mirabilis</name>
    <dbReference type="NCBI Taxonomy" id="574656"/>
    <lineage>
        <taxon>Eukaryota</taxon>
        <taxon>Fungi</taxon>
        <taxon>Dikarya</taxon>
        <taxon>Ascomycota</taxon>
        <taxon>Pezizomycotina</taxon>
        <taxon>Dothideomycetes</taxon>
        <taxon>Dothideomycetidae</taxon>
        <taxon>Mycosphaerellales</taxon>
        <taxon>Teratosphaeriaceae</taxon>
        <taxon>Recurvomyces</taxon>
    </lineage>
</organism>
<dbReference type="InterPro" id="IPR001128">
    <property type="entry name" value="Cyt_P450"/>
</dbReference>
<dbReference type="Gene3D" id="1.10.630.10">
    <property type="entry name" value="Cytochrome P450"/>
    <property type="match status" value="1"/>
</dbReference>
<evidence type="ECO:0000256" key="1">
    <source>
        <dbReference type="ARBA" id="ARBA00001971"/>
    </source>
</evidence>
<dbReference type="PROSITE" id="PS00086">
    <property type="entry name" value="CYTOCHROME_P450"/>
    <property type="match status" value="1"/>
</dbReference>
<evidence type="ECO:0000256" key="4">
    <source>
        <dbReference type="PIRSR" id="PIRSR602401-1"/>
    </source>
</evidence>
<evidence type="ECO:0008006" key="8">
    <source>
        <dbReference type="Google" id="ProtNLM"/>
    </source>
</evidence>
<dbReference type="GO" id="GO:0004497">
    <property type="term" value="F:monooxygenase activity"/>
    <property type="evidence" value="ECO:0007669"/>
    <property type="project" value="UniProtKB-KW"/>
</dbReference>
<name>A0AAE0TQA6_9PEZI</name>
<keyword evidence="2 4" id="KW-0479">Metal-binding</keyword>
<dbReference type="EMBL" id="JAUTXT010000065">
    <property type="protein sequence ID" value="KAK3670016.1"/>
    <property type="molecule type" value="Genomic_DNA"/>
</dbReference>
<comment type="similarity">
    <text evidence="5">Belongs to the cytochrome P450 family.</text>
</comment>
<keyword evidence="5" id="KW-0560">Oxidoreductase</keyword>
<keyword evidence="3 4" id="KW-0408">Iron</keyword>
<dbReference type="CDD" id="cd11061">
    <property type="entry name" value="CYP67-like"/>
    <property type="match status" value="1"/>
</dbReference>
<evidence type="ECO:0000256" key="5">
    <source>
        <dbReference type="RuleBase" id="RU000461"/>
    </source>
</evidence>
<dbReference type="PRINTS" id="PR00463">
    <property type="entry name" value="EP450I"/>
</dbReference>
<accession>A0AAE0TQA6</accession>
<comment type="caution">
    <text evidence="6">The sequence shown here is derived from an EMBL/GenBank/DDBJ whole genome shotgun (WGS) entry which is preliminary data.</text>
</comment>
<keyword evidence="5" id="KW-0503">Monooxygenase</keyword>
<feature type="binding site" description="axial binding residue" evidence="4">
    <location>
        <position position="490"/>
    </location>
    <ligand>
        <name>heme</name>
        <dbReference type="ChEBI" id="CHEBI:30413"/>
    </ligand>
    <ligandPart>
        <name>Fe</name>
        <dbReference type="ChEBI" id="CHEBI:18248"/>
    </ligandPart>
</feature>
<dbReference type="SUPFAM" id="SSF48264">
    <property type="entry name" value="Cytochrome P450"/>
    <property type="match status" value="1"/>
</dbReference>
<dbReference type="GO" id="GO:0016705">
    <property type="term" value="F:oxidoreductase activity, acting on paired donors, with incorporation or reduction of molecular oxygen"/>
    <property type="evidence" value="ECO:0007669"/>
    <property type="project" value="InterPro"/>
</dbReference>
<comment type="cofactor">
    <cofactor evidence="1 4">
        <name>heme</name>
        <dbReference type="ChEBI" id="CHEBI:30413"/>
    </cofactor>
</comment>
<dbReference type="Pfam" id="PF00067">
    <property type="entry name" value="p450"/>
    <property type="match status" value="1"/>
</dbReference>
<sequence length="549" mass="62915">MPILTASRIAATQAVSYAALSLSCLPSFTHPPARQVIISFQLPLNHVFEYFRDRKALRRFPGMTPLAPFTNLPYMYHASRGRRYKAVHEAHQKYGPIVRVGPNSVSFNDVQAVRDIYGHGSAVRKDEFYDVLSGTHRHLADVADRDDHSRKRRVLAGAYSQAGLEHWEHIVADRTRALVQQYDRLCNRPVYQCTPHRDPHLNLEHVKGFINHRAWMGIFAEDAISQIGLSADLHMIEAGNDIVEVTALNGKTSRFSYREALWYSHRIQSPMVWSPKWFKTLAQWTSWHPWWRHNDNYTNMCVYFVQQRLKRYEAGEKLDDFYTYLLEDKYGSANFYPMGELVAECSIMCNAGSDTTGTALTNVLYWLIKNMETLTALRGEVDSVLEPGDSVAAYDRVKHLPYLRACLDESMRLTPPNTMNVPRLTPGEGIEIMGEWIPGHTTVHSPPYAMHRNAVIFPDPLAYRPERWLADNAKDLQPHFLTFSAGARSCIGRNITYLEQTVVWATLVHRYEFELLSAGWELSQREAFTCSPGDMPVKIWRREIPVGGE</sequence>
<reference evidence="6" key="1">
    <citation type="submission" date="2023-07" db="EMBL/GenBank/DDBJ databases">
        <title>Black Yeasts Isolated from many extreme environments.</title>
        <authorList>
            <person name="Coleine C."/>
            <person name="Stajich J.E."/>
            <person name="Selbmann L."/>
        </authorList>
    </citation>
    <scope>NUCLEOTIDE SEQUENCE</scope>
    <source>
        <strain evidence="6">CCFEE 5485</strain>
    </source>
</reference>
<dbReference type="AlphaFoldDB" id="A0AAE0TQA6"/>
<evidence type="ECO:0000256" key="3">
    <source>
        <dbReference type="ARBA" id="ARBA00023004"/>
    </source>
</evidence>